<dbReference type="SMART" id="SM00487">
    <property type="entry name" value="DEXDc"/>
    <property type="match status" value="1"/>
</dbReference>
<evidence type="ECO:0000256" key="1">
    <source>
        <dbReference type="ARBA" id="ARBA00022801"/>
    </source>
</evidence>
<dbReference type="PROSITE" id="PS50966">
    <property type="entry name" value="ZF_SWIM"/>
    <property type="match status" value="1"/>
</dbReference>
<keyword evidence="6" id="KW-0347">Helicase</keyword>
<reference evidence="6 7" key="1">
    <citation type="submission" date="2018-02" db="EMBL/GenBank/DDBJ databases">
        <title>Draft genome sequence of Streptococcus oricebi CCUG 70868T type strain.</title>
        <authorList>
            <person name="Mendez V."/>
            <person name="Salva-Serra F."/>
            <person name="Jaen-Luchoro D."/>
            <person name="Gonzales-Siles L."/>
            <person name="Karlsson R."/>
            <person name="Engstrom-Jakobsson H."/>
            <person name="Busquets A."/>
            <person name="Gomila M."/>
            <person name="Pineiro-Iglesias B."/>
            <person name="Bennasar-Figueras A."/>
            <person name="Seeger M."/>
            <person name="Moore E."/>
        </authorList>
    </citation>
    <scope>NUCLEOTIDE SEQUENCE [LARGE SCALE GENOMIC DNA]</scope>
    <source>
        <strain evidence="6 7">CCUG 70868</strain>
    </source>
</reference>
<dbReference type="RefSeq" id="WP_209627926.1">
    <property type="nucleotide sequence ID" value="NZ_PRDG01000003.1"/>
</dbReference>
<dbReference type="InterPro" id="IPR014001">
    <property type="entry name" value="Helicase_ATP-bd"/>
</dbReference>
<dbReference type="InterPro" id="IPR001650">
    <property type="entry name" value="Helicase_C-like"/>
</dbReference>
<protein>
    <submittedName>
        <fullName evidence="6">RNA helicase</fullName>
    </submittedName>
</protein>
<evidence type="ECO:0000313" key="7">
    <source>
        <dbReference type="Proteomes" id="UP001519296"/>
    </source>
</evidence>
<gene>
    <name evidence="6" type="ORF">C4K46_05675</name>
</gene>
<dbReference type="SMART" id="SM00490">
    <property type="entry name" value="HELICc"/>
    <property type="match status" value="1"/>
</dbReference>
<feature type="domain" description="Helicase ATP-binding" evidence="4">
    <location>
        <begin position="598"/>
        <end position="755"/>
    </location>
</feature>
<dbReference type="SUPFAM" id="SSF52540">
    <property type="entry name" value="P-loop containing nucleoside triphosphate hydrolases"/>
    <property type="match status" value="2"/>
</dbReference>
<dbReference type="InterPro" id="IPR007527">
    <property type="entry name" value="Znf_SWIM"/>
</dbReference>
<organism evidence="6 7">
    <name type="scientific">Streptococcus oricebi</name>
    <dbReference type="NCBI Taxonomy" id="1547447"/>
    <lineage>
        <taxon>Bacteria</taxon>
        <taxon>Bacillati</taxon>
        <taxon>Bacillota</taxon>
        <taxon>Bacilli</taxon>
        <taxon>Lactobacillales</taxon>
        <taxon>Streptococcaceae</taxon>
        <taxon>Streptococcus</taxon>
    </lineage>
</organism>
<keyword evidence="7" id="KW-1185">Reference proteome</keyword>
<dbReference type="InterPro" id="IPR049730">
    <property type="entry name" value="SNF2/RAD54-like_C"/>
</dbReference>
<keyword evidence="6" id="KW-0547">Nucleotide-binding</keyword>
<evidence type="ECO:0000259" key="3">
    <source>
        <dbReference type="PROSITE" id="PS50966"/>
    </source>
</evidence>
<dbReference type="PROSITE" id="PS51192">
    <property type="entry name" value="HELICASE_ATP_BIND_1"/>
    <property type="match status" value="1"/>
</dbReference>
<keyword evidence="2" id="KW-0863">Zinc-finger</keyword>
<dbReference type="InterPro" id="IPR000330">
    <property type="entry name" value="SNF2_N"/>
</dbReference>
<dbReference type="Proteomes" id="UP001519296">
    <property type="component" value="Unassembled WGS sequence"/>
</dbReference>
<proteinExistence type="predicted"/>
<evidence type="ECO:0000259" key="5">
    <source>
        <dbReference type="PROSITE" id="PS51194"/>
    </source>
</evidence>
<evidence type="ECO:0000313" key="6">
    <source>
        <dbReference type="EMBL" id="MBP2623428.1"/>
    </source>
</evidence>
<sequence>MAKLIPGKIRAAGRDLYEAGKVEILEVKKGLIYSRIEEHHLRYSLEDEAIFCACDLFHKKKYCSHLAALEYYLKQDKKGQELWADLQAVEDNQQERQIRVSFGNLFLDQILPDKPEQALYYLSAQGSEDSYTGQFLWTLRIRRWPDERSYVVRDIRALLQVLTKGGRYQIGKSYYESLDFQAFDEASQALLTFLQALLSNRMEQDSAFLFPNSGRHLYFSTALLEEGLDLLQGLEAFHLEYSVYHYQQVFFQDLVPEAELYYFEVTEQGGYFELTIHEKTYKLLEQEDFIFHGGIFYQLSYQQKRILGALRSLPLEQDRKKRLQFEISDQDKLAASLLEFKKLGPVQAPKSLEIQDFQVDFSFGLASNGDLSVDLSFSYPNQSLVTSRAELAQLPFASNFEKEQLVFQTLLATGFTADFHSHRPALKRSELYSFFEDSLKRFRELGQVELSSDLEDLYQLARPSIAIENKGGFLEIGFDFAGIEETEVNQALTALFEAQDYYVSQAGQLLVFDEDSKKISQTLKNLRASQKSGGILESSPLLAYQLLDLFEEQEQVSFSQNFRQLAQDLSHPASFPLPDLAIQAELRDYQERGVRWLAMLDHYHFGGILADDMGLGKTLQTIAFLSSRLTEQKKVLILAPSSLIYNWSDEFTKFAPQLDLAVIYGLKSRRDELIAEEHQIYITSYNSFRQDQEEYRKLSFDYLILDEAQVMKNDQTKIAQHLRSFEVKHTFALSGTPIENHLGELWSIFQIILPGLLPAKKEFLKMPAELVARYIKPFVLRRKKEEVLQELPDLIEISYKNELADSQKAIYLAQLKQMQERVMGASEEELNRSKIEILSGLMRLRQICDTPALFMEDYQGESGKLESLIELLEQIKAGKHRVLIFSQFRGMLDVIESELEKHQLSSFKITGSTPAKERQAMTQAFNEGDREAFLISLKAGGVGLNLTGADTVILVDLWWNPAVEAQAIGRAHRMGQERNVEVYRLITRGTIEEKIQQLQESKKNLVSTILDGSQSRSSLSLAEIREILGISPEALEN</sequence>
<dbReference type="Pfam" id="PF00176">
    <property type="entry name" value="SNF2-rel_dom"/>
    <property type="match status" value="1"/>
</dbReference>
<name>A0ABS5B3L7_9STRE</name>
<dbReference type="PANTHER" id="PTHR10799">
    <property type="entry name" value="SNF2/RAD54 HELICASE FAMILY"/>
    <property type="match status" value="1"/>
</dbReference>
<evidence type="ECO:0000259" key="4">
    <source>
        <dbReference type="PROSITE" id="PS51192"/>
    </source>
</evidence>
<accession>A0ABS5B3L7</accession>
<evidence type="ECO:0000256" key="2">
    <source>
        <dbReference type="PROSITE-ProRule" id="PRU00325"/>
    </source>
</evidence>
<keyword evidence="1" id="KW-0378">Hydrolase</keyword>
<comment type="caution">
    <text evidence="6">The sequence shown here is derived from an EMBL/GenBank/DDBJ whole genome shotgun (WGS) entry which is preliminary data.</text>
</comment>
<dbReference type="Pfam" id="PF00271">
    <property type="entry name" value="Helicase_C"/>
    <property type="match status" value="1"/>
</dbReference>
<dbReference type="Gene3D" id="3.40.50.300">
    <property type="entry name" value="P-loop containing nucleotide triphosphate hydrolases"/>
    <property type="match status" value="1"/>
</dbReference>
<dbReference type="GO" id="GO:0004386">
    <property type="term" value="F:helicase activity"/>
    <property type="evidence" value="ECO:0007669"/>
    <property type="project" value="UniProtKB-KW"/>
</dbReference>
<dbReference type="InterPro" id="IPR027417">
    <property type="entry name" value="P-loop_NTPase"/>
</dbReference>
<keyword evidence="2" id="KW-0862">Zinc</keyword>
<dbReference type="EMBL" id="PRDG01000003">
    <property type="protein sequence ID" value="MBP2623428.1"/>
    <property type="molecule type" value="Genomic_DNA"/>
</dbReference>
<dbReference type="InterPro" id="IPR038718">
    <property type="entry name" value="SNF2-like_sf"/>
</dbReference>
<feature type="domain" description="Helicase C-terminal" evidence="5">
    <location>
        <begin position="867"/>
        <end position="1025"/>
    </location>
</feature>
<dbReference type="Gene3D" id="3.40.50.10810">
    <property type="entry name" value="Tandem AAA-ATPase domain"/>
    <property type="match status" value="1"/>
</dbReference>
<keyword evidence="6" id="KW-0067">ATP-binding</keyword>
<dbReference type="InterPro" id="IPR013663">
    <property type="entry name" value="Helicase_SWF/SNF/SWI_bac"/>
</dbReference>
<dbReference type="CDD" id="cd18793">
    <property type="entry name" value="SF2_C_SNF"/>
    <property type="match status" value="1"/>
</dbReference>
<dbReference type="PROSITE" id="PS51194">
    <property type="entry name" value="HELICASE_CTER"/>
    <property type="match status" value="1"/>
</dbReference>
<feature type="domain" description="SWIM-type" evidence="3">
    <location>
        <begin position="43"/>
        <end position="74"/>
    </location>
</feature>
<keyword evidence="2" id="KW-0479">Metal-binding</keyword>
<dbReference type="Pfam" id="PF08455">
    <property type="entry name" value="SNF2_assoc"/>
    <property type="match status" value="1"/>
</dbReference>